<dbReference type="KEGG" id="emt:CPZ25_007055"/>
<feature type="region of interest" description="Disordered" evidence="1">
    <location>
        <begin position="491"/>
        <end position="513"/>
    </location>
</feature>
<dbReference type="EMBL" id="CP029487">
    <property type="protein sequence ID" value="QCT71094.1"/>
    <property type="molecule type" value="Genomic_DNA"/>
</dbReference>
<dbReference type="InterPro" id="IPR006430">
    <property type="entry name" value="Phage_portal_PBSX"/>
</dbReference>
<feature type="compositionally biased region" description="Basic and acidic residues" evidence="1">
    <location>
        <begin position="502"/>
        <end position="511"/>
    </location>
</feature>
<dbReference type="PIRSF" id="PIRSF019260">
    <property type="entry name" value="PBSX_XkdE_prd"/>
    <property type="match status" value="1"/>
</dbReference>
<feature type="compositionally biased region" description="Polar residues" evidence="1">
    <location>
        <begin position="491"/>
        <end position="501"/>
    </location>
</feature>
<dbReference type="InterPro" id="IPR016753">
    <property type="entry name" value="PBSX_Firmicutes"/>
</dbReference>
<dbReference type="RefSeq" id="WP_096920696.1">
    <property type="nucleotide sequence ID" value="NZ_CP029487.1"/>
</dbReference>
<evidence type="ECO:0000256" key="1">
    <source>
        <dbReference type="SAM" id="MobiDB-lite"/>
    </source>
</evidence>
<accession>A0A4P9C6X8</accession>
<dbReference type="NCBIfam" id="TIGR01540">
    <property type="entry name" value="portal_PBSX"/>
    <property type="match status" value="1"/>
</dbReference>
<dbReference type="Proteomes" id="UP000218387">
    <property type="component" value="Chromosome"/>
</dbReference>
<organism evidence="2 3">
    <name type="scientific">Eubacterium maltosivorans</name>
    <dbReference type="NCBI Taxonomy" id="2041044"/>
    <lineage>
        <taxon>Bacteria</taxon>
        <taxon>Bacillati</taxon>
        <taxon>Bacillota</taxon>
        <taxon>Clostridia</taxon>
        <taxon>Eubacteriales</taxon>
        <taxon>Eubacteriaceae</taxon>
        <taxon>Eubacterium</taxon>
    </lineage>
</organism>
<gene>
    <name evidence="2" type="ORF">CPZ25_007055</name>
</gene>
<protein>
    <submittedName>
        <fullName evidence="2">Phage portal protein</fullName>
    </submittedName>
</protein>
<sequence length="535" mass="60480">MTKRNNKKSIPSQSGRENHVVAKAVGHTTVMESRVMAEDAFKDYYGDSDVLEPLYTPEQLARLTEESDILQQLIDAYKTNIVGFGVNVESDVDYEKLSDAEKKPIDAEKIKMENLIKYCNFDESFSSVMKKVIVDRESIGYGCIEVVENNMGEPAGFTHVPAHQVRMCKKQNQSVEVPWKIKDDNGNEIESTIKKKFRKFIQIIDEKKVYFKEFGDPRTLNCRTGEYTDNIENSEDEASSIIFFNIYCSYTPYGLPRIMGQLLNIVGSREAAELNYKYFKDGRHVPSAILVQNGKLTEASTKALEEGKGKNAQHKWLILEAEGNENEYKMMGDDTKSQVSIDIKPLAAMLQEDGLFQNYCNNNRDHIRSAFRLPPLYTGESQDYTRATADTARQVTEEQVFQPEREELETKLNNLLKNALNIQNVSLRFASPTISDDSAVATAVKSYAESGAATPNAILDALGRVLGKKLEPFEEDWGNIPLPIYLKMMEKQSQNTENNPVSDREEVEKADNTQTILDGLEALKKACEERIDEDG</sequence>
<name>A0A4P9C6X8_EUBML</name>
<reference evidence="2 3" key="1">
    <citation type="submission" date="2018-05" db="EMBL/GenBank/DDBJ databases">
        <title>Genome comparison of Eubacterium sp.</title>
        <authorList>
            <person name="Feng Y."/>
            <person name="Sanchez-Andrea I."/>
            <person name="Stams A.J.M."/>
            <person name="De Vos W.M."/>
        </authorList>
    </citation>
    <scope>NUCLEOTIDE SEQUENCE [LARGE SCALE GENOMIC DNA]</scope>
    <source>
        <strain evidence="2 3">YI</strain>
    </source>
</reference>
<keyword evidence="3" id="KW-1185">Reference proteome</keyword>
<evidence type="ECO:0000313" key="2">
    <source>
        <dbReference type="EMBL" id="QCT71094.1"/>
    </source>
</evidence>
<dbReference type="AlphaFoldDB" id="A0A4P9C6X8"/>
<evidence type="ECO:0000313" key="3">
    <source>
        <dbReference type="Proteomes" id="UP000218387"/>
    </source>
</evidence>
<proteinExistence type="predicted"/>